<dbReference type="PROSITE" id="PS50943">
    <property type="entry name" value="HTH_CROC1"/>
    <property type="match status" value="1"/>
</dbReference>
<accession>A0A7W2CYX1</accession>
<dbReference type="SMART" id="SM00530">
    <property type="entry name" value="HTH_XRE"/>
    <property type="match status" value="1"/>
</dbReference>
<name>A0A7W2CYX1_9ACTN</name>
<proteinExistence type="predicted"/>
<protein>
    <submittedName>
        <fullName evidence="2">Helix-turn-helix domain-containing protein</fullName>
    </submittedName>
</protein>
<dbReference type="Pfam" id="PF19054">
    <property type="entry name" value="DUF5753"/>
    <property type="match status" value="1"/>
</dbReference>
<comment type="caution">
    <text evidence="2">The sequence shown here is derived from an EMBL/GenBank/DDBJ whole genome shotgun (WGS) entry which is preliminary data.</text>
</comment>
<dbReference type="InterPro" id="IPR010982">
    <property type="entry name" value="Lambda_DNA-bd_dom_sf"/>
</dbReference>
<dbReference type="RefSeq" id="WP_181863438.1">
    <property type="nucleotide sequence ID" value="NZ_JACEQY010000006.1"/>
</dbReference>
<dbReference type="Pfam" id="PF13560">
    <property type="entry name" value="HTH_31"/>
    <property type="match status" value="1"/>
</dbReference>
<dbReference type="CDD" id="cd00093">
    <property type="entry name" value="HTH_XRE"/>
    <property type="match status" value="1"/>
</dbReference>
<dbReference type="InterPro" id="IPR043917">
    <property type="entry name" value="DUF5753"/>
</dbReference>
<dbReference type="AlphaFoldDB" id="A0A7W2CYX1"/>
<feature type="domain" description="HTH cro/C1-type" evidence="1">
    <location>
        <begin position="18"/>
        <end position="72"/>
    </location>
</feature>
<evidence type="ECO:0000259" key="1">
    <source>
        <dbReference type="PROSITE" id="PS50943"/>
    </source>
</evidence>
<evidence type="ECO:0000313" key="3">
    <source>
        <dbReference type="Proteomes" id="UP000586976"/>
    </source>
</evidence>
<keyword evidence="3" id="KW-1185">Reference proteome</keyword>
<evidence type="ECO:0000313" key="2">
    <source>
        <dbReference type="EMBL" id="MBA4861460.1"/>
    </source>
</evidence>
<dbReference type="InterPro" id="IPR001387">
    <property type="entry name" value="Cro/C1-type_HTH"/>
</dbReference>
<sequence>MPPRQTPTARQLRLGVELRKLRERAGLTAREAGELLGANQARISNIETGRFGLSEQRIRTLAQHYDCTDEALIDALVVMAAHRKRGWWEEYREMLHTSQLDLAEFEHHATALRVSHALHIPGLLQTPGYIRALFDGAVPRLSPPDVEHRISFRIKRQEVLYRDSPTPYSAIIHEAALRMQFGGAATTREQLKHLTEMSERNAISLRVIPFTHGVFPGSGQSVGYFSGLVRQLDTVQLDQSHGALLLDAEAQLQKYALLLDRMESIALEPTASRDFIHRIATEL</sequence>
<gene>
    <name evidence="2" type="ORF">H1V43_08675</name>
</gene>
<organism evidence="2 3">
    <name type="scientific">Streptomyces himalayensis subsp. aureolus</name>
    <dbReference type="NCBI Taxonomy" id="2758039"/>
    <lineage>
        <taxon>Bacteria</taxon>
        <taxon>Bacillati</taxon>
        <taxon>Actinomycetota</taxon>
        <taxon>Actinomycetes</taxon>
        <taxon>Kitasatosporales</taxon>
        <taxon>Streptomycetaceae</taxon>
        <taxon>Streptomyces</taxon>
        <taxon>Streptomyces himalayensis</taxon>
    </lineage>
</organism>
<dbReference type="GO" id="GO:0003677">
    <property type="term" value="F:DNA binding"/>
    <property type="evidence" value="ECO:0007669"/>
    <property type="project" value="InterPro"/>
</dbReference>
<dbReference type="SUPFAM" id="SSF47413">
    <property type="entry name" value="lambda repressor-like DNA-binding domains"/>
    <property type="match status" value="1"/>
</dbReference>
<dbReference type="Proteomes" id="UP000586976">
    <property type="component" value="Unassembled WGS sequence"/>
</dbReference>
<reference evidence="2 3" key="1">
    <citation type="submission" date="2020-07" db="EMBL/GenBank/DDBJ databases">
        <title>Streptomyces isolated from Indian soil.</title>
        <authorList>
            <person name="Mandal S."/>
            <person name="Maiti P.K."/>
        </authorList>
    </citation>
    <scope>NUCLEOTIDE SEQUENCE [LARGE SCALE GENOMIC DNA]</scope>
    <source>
        <strain evidence="2 3">PSKA54</strain>
    </source>
</reference>
<dbReference type="EMBL" id="JACEQY010000006">
    <property type="protein sequence ID" value="MBA4861460.1"/>
    <property type="molecule type" value="Genomic_DNA"/>
</dbReference>
<dbReference type="Gene3D" id="1.10.260.40">
    <property type="entry name" value="lambda repressor-like DNA-binding domains"/>
    <property type="match status" value="1"/>
</dbReference>